<dbReference type="PANTHER" id="PTHR20919:SF0">
    <property type="entry name" value="HOMOSERINE O-SUCCINYLTRANSFERASE"/>
    <property type="match status" value="1"/>
</dbReference>
<dbReference type="PANTHER" id="PTHR20919">
    <property type="entry name" value="HOMOSERINE O-SUCCINYLTRANSFERASE"/>
    <property type="match status" value="1"/>
</dbReference>
<comment type="subcellular location">
    <subcellularLocation>
        <location evidence="4">Cytoplasm</location>
    </subcellularLocation>
</comment>
<feature type="site" description="Important for acyl-CoA specificity" evidence="4">
    <location>
        <position position="147"/>
    </location>
</feature>
<feature type="binding site" evidence="4">
    <location>
        <position position="196"/>
    </location>
    <ligand>
        <name>substrate</name>
    </ligand>
</feature>
<feature type="site" description="Important for substrate specificity" evidence="4">
    <location>
        <position position="196"/>
    </location>
</feature>
<gene>
    <name evidence="4" type="primary">metAS</name>
    <name evidence="6" type="ORF">MMIC_P2274</name>
</gene>
<feature type="active site" evidence="4">
    <location>
        <position position="241"/>
    </location>
</feature>
<dbReference type="HAMAP" id="MF_00295">
    <property type="entry name" value="MetA_acyltransf"/>
    <property type="match status" value="1"/>
</dbReference>
<dbReference type="GO" id="GO:0008899">
    <property type="term" value="F:homoserine O-succinyltransferase activity"/>
    <property type="evidence" value="ECO:0007669"/>
    <property type="project" value="UniProtKB-EC"/>
</dbReference>
<dbReference type="SUPFAM" id="SSF52317">
    <property type="entry name" value="Class I glutamine amidotransferase-like"/>
    <property type="match status" value="1"/>
</dbReference>
<dbReference type="OrthoDB" id="9772423at2"/>
<dbReference type="EC" id="2.3.1.46" evidence="4"/>
<organism evidence="6 7">
    <name type="scientific">Mariprofundus micogutta</name>
    <dbReference type="NCBI Taxonomy" id="1921010"/>
    <lineage>
        <taxon>Bacteria</taxon>
        <taxon>Pseudomonadati</taxon>
        <taxon>Pseudomonadota</taxon>
        <taxon>Candidatius Mariprofundia</taxon>
        <taxon>Mariprofundales</taxon>
        <taxon>Mariprofundaceae</taxon>
        <taxon>Mariprofundus</taxon>
    </lineage>
</organism>
<evidence type="ECO:0000256" key="5">
    <source>
        <dbReference type="PIRSR" id="PIRSR000450-1"/>
    </source>
</evidence>
<comment type="similarity">
    <text evidence="4">Belongs to the MetA family.</text>
</comment>
<comment type="function">
    <text evidence="4">Transfers a succinyl group from succinyl-CoA to L-homoserine, forming succinyl-L-homoserine.</text>
</comment>
<dbReference type="Gene3D" id="3.40.50.880">
    <property type="match status" value="1"/>
</dbReference>
<feature type="binding site" evidence="4">
    <location>
        <position position="167"/>
    </location>
    <ligand>
        <name>substrate</name>
    </ligand>
</feature>
<dbReference type="GO" id="GO:0009086">
    <property type="term" value="P:methionine biosynthetic process"/>
    <property type="evidence" value="ECO:0007669"/>
    <property type="project" value="UniProtKB-UniRule"/>
</dbReference>
<keyword evidence="4" id="KW-0963">Cytoplasm</keyword>
<comment type="caution">
    <text evidence="4">Lacks conserved residue(s) required for the propagation of feature annotation.</text>
</comment>
<keyword evidence="7" id="KW-1185">Reference proteome</keyword>
<name>A0A1L8CQU8_9PROT</name>
<accession>A0A1L8CQU8</accession>
<evidence type="ECO:0000256" key="4">
    <source>
        <dbReference type="HAMAP-Rule" id="MF_00295"/>
    </source>
</evidence>
<dbReference type="InterPro" id="IPR033752">
    <property type="entry name" value="MetA_family"/>
</dbReference>
<feature type="active site" description="Proton acceptor" evidence="4">
    <location>
        <position position="239"/>
    </location>
</feature>
<keyword evidence="2 4" id="KW-0808">Transferase</keyword>
<dbReference type="Pfam" id="PF04204">
    <property type="entry name" value="HTS"/>
    <property type="match status" value="1"/>
</dbReference>
<dbReference type="AlphaFoldDB" id="A0A1L8CQU8"/>
<feature type="site" description="Important for acyl-CoA specificity" evidence="4">
    <location>
        <position position="113"/>
    </location>
</feature>
<evidence type="ECO:0000313" key="7">
    <source>
        <dbReference type="Proteomes" id="UP000231632"/>
    </source>
</evidence>
<comment type="catalytic activity">
    <reaction evidence="4">
        <text>L-homoserine + succinyl-CoA = O-succinyl-L-homoserine + CoA</text>
        <dbReference type="Rhea" id="RHEA:22008"/>
        <dbReference type="ChEBI" id="CHEBI:57287"/>
        <dbReference type="ChEBI" id="CHEBI:57292"/>
        <dbReference type="ChEBI" id="CHEBI:57476"/>
        <dbReference type="ChEBI" id="CHEBI:57661"/>
        <dbReference type="EC" id="2.3.1.46"/>
    </reaction>
</comment>
<protein>
    <recommendedName>
        <fullName evidence="4">Homoserine O-succinyltransferase</fullName>
        <shortName evidence="4">HST</shortName>
        <ecNumber evidence="4">2.3.1.46</ecNumber>
    </recommendedName>
    <alternativeName>
        <fullName evidence="4">Homoserine transsuccinylase</fullName>
        <shortName evidence="4">HTS</shortName>
    </alternativeName>
</protein>
<dbReference type="Proteomes" id="UP000231632">
    <property type="component" value="Unassembled WGS sequence"/>
</dbReference>
<evidence type="ECO:0000256" key="3">
    <source>
        <dbReference type="ARBA" id="ARBA00023315"/>
    </source>
</evidence>
<evidence type="ECO:0000256" key="2">
    <source>
        <dbReference type="ARBA" id="ARBA00022679"/>
    </source>
</evidence>
<dbReference type="GO" id="GO:0005737">
    <property type="term" value="C:cytoplasm"/>
    <property type="evidence" value="ECO:0007669"/>
    <property type="project" value="UniProtKB-SubCell"/>
</dbReference>
<keyword evidence="4" id="KW-0486">Methionine biosynthesis</keyword>
<dbReference type="RefSeq" id="WP_072660591.1">
    <property type="nucleotide sequence ID" value="NZ_BDFD01000026.1"/>
</dbReference>
<dbReference type="GO" id="GO:0004414">
    <property type="term" value="F:homoserine O-acetyltransferase activity"/>
    <property type="evidence" value="ECO:0007669"/>
    <property type="project" value="UniProtKB-UniRule"/>
</dbReference>
<dbReference type="NCBIfam" id="NF003776">
    <property type="entry name" value="PRK05368.1-3"/>
    <property type="match status" value="1"/>
</dbReference>
<keyword evidence="1 4" id="KW-0028">Amino-acid biosynthesis</keyword>
<dbReference type="UniPathway" id="UPA00051">
    <property type="reaction ID" value="UER00075"/>
</dbReference>
<reference evidence="6 7" key="1">
    <citation type="journal article" date="2017" name="Arch. Microbiol.">
        <title>Mariprofundus micogutta sp. nov., a novel iron-oxidizing zetaproteobacterium isolated from a deep-sea hydrothermal field at the Bayonnaise knoll of the Izu-Ogasawara arc, and a description of Mariprofundales ord. nov. and Zetaproteobacteria classis nov.</title>
        <authorList>
            <person name="Makita H."/>
            <person name="Tanaka E."/>
            <person name="Mitsunobu S."/>
            <person name="Miyazaki M."/>
            <person name="Nunoura T."/>
            <person name="Uematsu K."/>
            <person name="Takaki Y."/>
            <person name="Nishi S."/>
            <person name="Shimamura S."/>
            <person name="Takai K."/>
        </authorList>
    </citation>
    <scope>NUCLEOTIDE SEQUENCE [LARGE SCALE GENOMIC DNA]</scope>
    <source>
        <strain evidence="6 7">ET2</strain>
    </source>
</reference>
<evidence type="ECO:0000256" key="1">
    <source>
        <dbReference type="ARBA" id="ARBA00022605"/>
    </source>
</evidence>
<sequence>MPLVEHTSLPAFEKLRQRGEKVLTLKQALHQDIRELHVGLLNMMPDAALIATEIQFMRLVGSCNQIVQFYVHPFTVEGLERSEESQDYINHYYNSFDEIKAMGLDALIVTGANVSNPSLDQEPFWEPLKEVVAWAGENVTSVLCSCLATHALVKQLYHIDREPMAAKLWGVYPHRIVHQEHPLLRDINTRFDVPHSRFNAIYKEPLERAGLTILIESDVAGVHMAVSPDQFSMVFFQGHPEYDTNSLLKEYKREVCRYKFGERDDYPPLPEAYFCDDAIAITEHYRLTLLDALEQGTEPPAFPEAHLEPLLDNTWRDTAKSIVNNWLGLVYEKTNFERQRSQNRSA</sequence>
<feature type="binding site" evidence="4">
    <location>
        <position position="253"/>
    </location>
    <ligand>
        <name>substrate</name>
    </ligand>
</feature>
<proteinExistence type="inferred from homology"/>
<comment type="pathway">
    <text evidence="4">Amino-acid biosynthesis; L-methionine biosynthesis via de novo pathway; O-succinyl-L-homoserine from L-homoserine: step 1/1.</text>
</comment>
<evidence type="ECO:0000313" key="6">
    <source>
        <dbReference type="EMBL" id="GAV21291.1"/>
    </source>
</evidence>
<dbReference type="InterPro" id="IPR029062">
    <property type="entry name" value="Class_I_gatase-like"/>
</dbReference>
<comment type="caution">
    <text evidence="6">The sequence shown here is derived from an EMBL/GenBank/DDBJ whole genome shotgun (WGS) entry which is preliminary data.</text>
</comment>
<dbReference type="EMBL" id="BDFD01000026">
    <property type="protein sequence ID" value="GAV21291.1"/>
    <property type="molecule type" value="Genomic_DNA"/>
</dbReference>
<dbReference type="STRING" id="1921010.MMIC_P2274"/>
<feature type="active site" description="Acyl-thioester intermediate" evidence="4 5">
    <location>
        <position position="146"/>
    </location>
</feature>
<keyword evidence="3 4" id="KW-0012">Acyltransferase</keyword>
<dbReference type="PIRSF" id="PIRSF000450">
    <property type="entry name" value="H_ser_succinyltr"/>
    <property type="match status" value="1"/>
</dbReference>